<organism evidence="2 3">
    <name type="scientific">Gordonia humi</name>
    <dbReference type="NCBI Taxonomy" id="686429"/>
    <lineage>
        <taxon>Bacteria</taxon>
        <taxon>Bacillati</taxon>
        <taxon>Actinomycetota</taxon>
        <taxon>Actinomycetes</taxon>
        <taxon>Mycobacteriales</taxon>
        <taxon>Gordoniaceae</taxon>
        <taxon>Gordonia</taxon>
    </lineage>
</organism>
<dbReference type="Proteomes" id="UP000551501">
    <property type="component" value="Unassembled WGS sequence"/>
</dbReference>
<protein>
    <submittedName>
        <fullName evidence="2">Uncharacterized protein</fullName>
    </submittedName>
</protein>
<evidence type="ECO:0000313" key="3">
    <source>
        <dbReference type="Proteomes" id="UP000551501"/>
    </source>
</evidence>
<accession>A0A840EQU5</accession>
<name>A0A840EQU5_9ACTN</name>
<feature type="region of interest" description="Disordered" evidence="1">
    <location>
        <begin position="14"/>
        <end position="40"/>
    </location>
</feature>
<evidence type="ECO:0000313" key="2">
    <source>
        <dbReference type="EMBL" id="MBB4133891.1"/>
    </source>
</evidence>
<evidence type="ECO:0000256" key="1">
    <source>
        <dbReference type="SAM" id="MobiDB-lite"/>
    </source>
</evidence>
<gene>
    <name evidence="2" type="ORF">BKA16_000443</name>
</gene>
<keyword evidence="3" id="KW-1185">Reference proteome</keyword>
<comment type="caution">
    <text evidence="2">The sequence shown here is derived from an EMBL/GenBank/DDBJ whole genome shotgun (WGS) entry which is preliminary data.</text>
</comment>
<sequence>MSFTSITRIFGARPKAPAELAEQSERLATTAELTRLRPAR</sequence>
<dbReference type="AlphaFoldDB" id="A0A840EQU5"/>
<proteinExistence type="predicted"/>
<dbReference type="RefSeq" id="WP_281378381.1">
    <property type="nucleotide sequence ID" value="NZ_BAABHL010000021.1"/>
</dbReference>
<dbReference type="EMBL" id="JACIFP010000001">
    <property type="protein sequence ID" value="MBB4133891.1"/>
    <property type="molecule type" value="Genomic_DNA"/>
</dbReference>
<reference evidence="2 3" key="1">
    <citation type="submission" date="2020-08" db="EMBL/GenBank/DDBJ databases">
        <title>Sequencing the genomes of 1000 actinobacteria strains.</title>
        <authorList>
            <person name="Klenk H.-P."/>
        </authorList>
    </citation>
    <scope>NUCLEOTIDE SEQUENCE [LARGE SCALE GENOMIC DNA]</scope>
    <source>
        <strain evidence="2 3">DSM 45298</strain>
    </source>
</reference>